<dbReference type="AlphaFoldDB" id="A0A3B1DDY2"/>
<keyword evidence="2" id="KW-0813">Transport</keyword>
<dbReference type="Pfam" id="PF01297">
    <property type="entry name" value="ZnuA"/>
    <property type="match status" value="1"/>
</dbReference>
<dbReference type="GO" id="GO:0030001">
    <property type="term" value="P:metal ion transport"/>
    <property type="evidence" value="ECO:0007669"/>
    <property type="project" value="InterPro"/>
</dbReference>
<evidence type="ECO:0000256" key="3">
    <source>
        <dbReference type="ARBA" id="ARBA00022729"/>
    </source>
</evidence>
<protein>
    <recommendedName>
        <fullName evidence="5">Zinc ABC transporter substrate-binding protein</fullName>
    </recommendedName>
</protein>
<name>A0A3B1DDY2_9ZZZZ</name>
<evidence type="ECO:0000256" key="2">
    <source>
        <dbReference type="ARBA" id="ARBA00022448"/>
    </source>
</evidence>
<dbReference type="InterPro" id="IPR006127">
    <property type="entry name" value="ZnuA-like"/>
</dbReference>
<reference evidence="4" key="1">
    <citation type="submission" date="2018-06" db="EMBL/GenBank/DDBJ databases">
        <authorList>
            <person name="Zhirakovskaya E."/>
        </authorList>
    </citation>
    <scope>NUCLEOTIDE SEQUENCE</scope>
</reference>
<evidence type="ECO:0000256" key="1">
    <source>
        <dbReference type="ARBA" id="ARBA00011028"/>
    </source>
</evidence>
<evidence type="ECO:0000313" key="4">
    <source>
        <dbReference type="EMBL" id="VAX37061.1"/>
    </source>
</evidence>
<dbReference type="PANTHER" id="PTHR42953:SF3">
    <property type="entry name" value="HIGH-AFFINITY ZINC UPTAKE SYSTEM PROTEIN ZNUA"/>
    <property type="match status" value="1"/>
</dbReference>
<dbReference type="InterPro" id="IPR006128">
    <property type="entry name" value="Lipoprotein_PsaA-like"/>
</dbReference>
<comment type="similarity">
    <text evidence="1">Belongs to the bacterial solute-binding protein 9 family.</text>
</comment>
<sequence length="282" mass="30252">PAQPTSIHIVVSIPPLAGLLRPLLPEGATLHTLVEPGRSPHGYEPAPSDIAMLGQADLVVFVGMGVESSLPISARSGAEVLVMAETLGLASREADDHADHDHAHGTGEADPHLWLDPGLVERFIPHLADHLHSVMQQAGAEAADLDALRSREADLLARVRALDADSRERLRPFAGTAIITHHPAWSRLASRYDLEIAAIIQPVEGAEPTPGHIADILAAAREHRVRGVFTEPQLDARIAERIASQIEAPLGTLDPLGRGDWEAMMRANLDELVRVLTTKTDG</sequence>
<dbReference type="SUPFAM" id="SSF53807">
    <property type="entry name" value="Helical backbone' metal receptor"/>
    <property type="match status" value="1"/>
</dbReference>
<dbReference type="GO" id="GO:0007155">
    <property type="term" value="P:cell adhesion"/>
    <property type="evidence" value="ECO:0007669"/>
    <property type="project" value="InterPro"/>
</dbReference>
<dbReference type="PRINTS" id="PR00691">
    <property type="entry name" value="ADHESINB"/>
</dbReference>
<gene>
    <name evidence="4" type="ORF">MNBD_PLANCTO03-2055</name>
</gene>
<dbReference type="GO" id="GO:0046872">
    <property type="term" value="F:metal ion binding"/>
    <property type="evidence" value="ECO:0007669"/>
    <property type="project" value="InterPro"/>
</dbReference>
<accession>A0A3B1DDY2</accession>
<dbReference type="EMBL" id="UOGK01000098">
    <property type="protein sequence ID" value="VAX37061.1"/>
    <property type="molecule type" value="Genomic_DNA"/>
</dbReference>
<dbReference type="Gene3D" id="3.40.50.1980">
    <property type="entry name" value="Nitrogenase molybdenum iron protein domain"/>
    <property type="match status" value="2"/>
</dbReference>
<feature type="non-terminal residue" evidence="4">
    <location>
        <position position="1"/>
    </location>
</feature>
<proteinExistence type="inferred from homology"/>
<dbReference type="PANTHER" id="PTHR42953">
    <property type="entry name" value="HIGH-AFFINITY ZINC UPTAKE SYSTEM PROTEIN ZNUA-RELATED"/>
    <property type="match status" value="1"/>
</dbReference>
<keyword evidence="3" id="KW-0732">Signal</keyword>
<organism evidence="4">
    <name type="scientific">hydrothermal vent metagenome</name>
    <dbReference type="NCBI Taxonomy" id="652676"/>
    <lineage>
        <taxon>unclassified sequences</taxon>
        <taxon>metagenomes</taxon>
        <taxon>ecological metagenomes</taxon>
    </lineage>
</organism>
<dbReference type="InterPro" id="IPR006129">
    <property type="entry name" value="AdhesinB"/>
</dbReference>
<dbReference type="InterPro" id="IPR050492">
    <property type="entry name" value="Bact_metal-bind_prot9"/>
</dbReference>
<dbReference type="PRINTS" id="PR00690">
    <property type="entry name" value="ADHESNFAMILY"/>
</dbReference>
<evidence type="ECO:0008006" key="5">
    <source>
        <dbReference type="Google" id="ProtNLM"/>
    </source>
</evidence>